<dbReference type="AlphaFoldDB" id="A0A501PMJ9"/>
<dbReference type="InterPro" id="IPR019587">
    <property type="entry name" value="Polyketide_cyclase/dehydratase"/>
</dbReference>
<reference evidence="2" key="1">
    <citation type="submission" date="2019-06" db="EMBL/GenBank/DDBJ databases">
        <title>The complete genome of Emcibacter congregatus ZYLT.</title>
        <authorList>
            <person name="Zhao Z."/>
        </authorList>
    </citation>
    <scope>NUCLEOTIDE SEQUENCE [LARGE SCALE GENOMIC DNA]</scope>
    <source>
        <strain evidence="2">MCCC 1A06723</strain>
    </source>
</reference>
<dbReference type="CDD" id="cd07822">
    <property type="entry name" value="SRPBCC_4"/>
    <property type="match status" value="1"/>
</dbReference>
<accession>A0A501PMJ9</accession>
<dbReference type="PANTHER" id="PTHR36166">
    <property type="entry name" value="CHROMOSOME 9, WHOLE GENOME SHOTGUN SEQUENCE"/>
    <property type="match status" value="1"/>
</dbReference>
<dbReference type="Proteomes" id="UP000319148">
    <property type="component" value="Unassembled WGS sequence"/>
</dbReference>
<organism evidence="1 2">
    <name type="scientific">Emcibacter nanhaiensis</name>
    <dbReference type="NCBI Taxonomy" id="1505037"/>
    <lineage>
        <taxon>Bacteria</taxon>
        <taxon>Pseudomonadati</taxon>
        <taxon>Pseudomonadota</taxon>
        <taxon>Alphaproteobacteria</taxon>
        <taxon>Emcibacterales</taxon>
        <taxon>Emcibacteraceae</taxon>
        <taxon>Emcibacter</taxon>
    </lineage>
</organism>
<dbReference type="RefSeq" id="WP_139939316.1">
    <property type="nucleotide sequence ID" value="NZ_JBHSYP010000003.1"/>
</dbReference>
<dbReference type="PANTHER" id="PTHR36166:SF1">
    <property type="entry name" value="SRPBCC DOMAIN-CONTAINING PROTEIN"/>
    <property type="match status" value="1"/>
</dbReference>
<protein>
    <submittedName>
        <fullName evidence="1">SRPBCC domain-containing protein</fullName>
    </submittedName>
</protein>
<dbReference type="EMBL" id="VFIY01000005">
    <property type="protein sequence ID" value="TPD61710.1"/>
    <property type="molecule type" value="Genomic_DNA"/>
</dbReference>
<sequence>MKHQISTSIDIKAPPAEVWKILTDFDSWGEWNPFIPRISGDQVKGGKVSASIRTPGGKSISFTATITDYEAEKVLEWYGSPPIPGLFSGRHWYRLEPIDGGTRFSQGEKFNGLLIRLLKKTLDTTVVDGFQQMNEALKTRAEGN</sequence>
<name>A0A501PMJ9_9PROT</name>
<evidence type="ECO:0000313" key="2">
    <source>
        <dbReference type="Proteomes" id="UP000319148"/>
    </source>
</evidence>
<dbReference type="OrthoDB" id="7842712at2"/>
<dbReference type="Gene3D" id="3.30.530.20">
    <property type="match status" value="1"/>
</dbReference>
<keyword evidence="2" id="KW-1185">Reference proteome</keyword>
<comment type="caution">
    <text evidence="1">The sequence shown here is derived from an EMBL/GenBank/DDBJ whole genome shotgun (WGS) entry which is preliminary data.</text>
</comment>
<dbReference type="SUPFAM" id="SSF55961">
    <property type="entry name" value="Bet v1-like"/>
    <property type="match status" value="1"/>
</dbReference>
<proteinExistence type="predicted"/>
<dbReference type="Pfam" id="PF10604">
    <property type="entry name" value="Polyketide_cyc2"/>
    <property type="match status" value="1"/>
</dbReference>
<dbReference type="InterPro" id="IPR023393">
    <property type="entry name" value="START-like_dom_sf"/>
</dbReference>
<evidence type="ECO:0000313" key="1">
    <source>
        <dbReference type="EMBL" id="TPD61710.1"/>
    </source>
</evidence>
<gene>
    <name evidence="1" type="ORF">FIV46_05730</name>
</gene>